<evidence type="ECO:0000313" key="1">
    <source>
        <dbReference type="EMBL" id="TKA65320.1"/>
    </source>
</evidence>
<gene>
    <name evidence="1" type="ORF">B0A55_11501</name>
</gene>
<dbReference type="AlphaFoldDB" id="A0A4U0WPN4"/>
<proteinExistence type="predicted"/>
<reference evidence="1 2" key="1">
    <citation type="submission" date="2017-03" db="EMBL/GenBank/DDBJ databases">
        <title>Genomes of endolithic fungi from Antarctica.</title>
        <authorList>
            <person name="Coleine C."/>
            <person name="Masonjones S."/>
            <person name="Stajich J.E."/>
        </authorList>
    </citation>
    <scope>NUCLEOTIDE SEQUENCE [LARGE SCALE GENOMIC DNA]</scope>
    <source>
        <strain evidence="1 2">CCFEE 5184</strain>
    </source>
</reference>
<dbReference type="Gene3D" id="3.30.70.100">
    <property type="match status" value="1"/>
</dbReference>
<sequence>MESSNAPLKPGELRLDRSMADFLTSALPPAVANSPVSLFNLFKYPADTGSTVHDAYMEGFKSSFGNTAGASVRFMGPVGSSSWDDANLVQYDNIWHYAYMLSTDVYAGLNKQKVEGLEDTCILCVSEIELAM</sequence>
<name>A0A4U0WPN4_9PEZI</name>
<keyword evidence="2" id="KW-1185">Reference proteome</keyword>
<evidence type="ECO:0000313" key="2">
    <source>
        <dbReference type="Proteomes" id="UP000309340"/>
    </source>
</evidence>
<accession>A0A4U0WPN4</accession>
<dbReference type="EMBL" id="NAJQ01000748">
    <property type="protein sequence ID" value="TKA65320.1"/>
    <property type="molecule type" value="Genomic_DNA"/>
</dbReference>
<dbReference type="Proteomes" id="UP000309340">
    <property type="component" value="Unassembled WGS sequence"/>
</dbReference>
<organism evidence="1 2">
    <name type="scientific">Friedmanniomyces simplex</name>
    <dbReference type="NCBI Taxonomy" id="329884"/>
    <lineage>
        <taxon>Eukaryota</taxon>
        <taxon>Fungi</taxon>
        <taxon>Dikarya</taxon>
        <taxon>Ascomycota</taxon>
        <taxon>Pezizomycotina</taxon>
        <taxon>Dothideomycetes</taxon>
        <taxon>Dothideomycetidae</taxon>
        <taxon>Mycosphaerellales</taxon>
        <taxon>Teratosphaeriaceae</taxon>
        <taxon>Friedmanniomyces</taxon>
    </lineage>
</organism>
<dbReference type="OrthoDB" id="265717at2759"/>
<protein>
    <submittedName>
        <fullName evidence="1">Uncharacterized protein</fullName>
    </submittedName>
</protein>
<comment type="caution">
    <text evidence="1">The sequence shown here is derived from an EMBL/GenBank/DDBJ whole genome shotgun (WGS) entry which is preliminary data.</text>
</comment>